<name>A0P4V1_9PROT</name>
<dbReference type="InterPro" id="IPR012675">
    <property type="entry name" value="Beta-grasp_dom_sf"/>
</dbReference>
<dbReference type="Gene3D" id="3.10.20.30">
    <property type="match status" value="1"/>
</dbReference>
<dbReference type="SUPFAM" id="SSF63380">
    <property type="entry name" value="Riboflavin synthase domain-like"/>
    <property type="match status" value="1"/>
</dbReference>
<dbReference type="PROSITE" id="PS51384">
    <property type="entry name" value="FAD_FR"/>
    <property type="match status" value="1"/>
</dbReference>
<dbReference type="PANTHER" id="PTHR47354">
    <property type="entry name" value="NADH OXIDOREDUCTASE HCR"/>
    <property type="match status" value="1"/>
</dbReference>
<evidence type="ECO:0000256" key="1">
    <source>
        <dbReference type="ARBA" id="ARBA00001974"/>
    </source>
</evidence>
<dbReference type="Pfam" id="PF00970">
    <property type="entry name" value="FAD_binding_6"/>
    <property type="match status" value="1"/>
</dbReference>
<dbReference type="InterPro" id="IPR050415">
    <property type="entry name" value="MRET"/>
</dbReference>
<evidence type="ECO:0000313" key="6">
    <source>
        <dbReference type="EMBL" id="EAV46561.1"/>
    </source>
</evidence>
<dbReference type="InterPro" id="IPR001041">
    <property type="entry name" value="2Fe-2S_ferredoxin-type"/>
</dbReference>
<dbReference type="PANTHER" id="PTHR47354:SF5">
    <property type="entry name" value="PROTEIN RFBI"/>
    <property type="match status" value="1"/>
</dbReference>
<dbReference type="SUPFAM" id="SSF54292">
    <property type="entry name" value="2Fe-2S ferredoxin-like"/>
    <property type="match status" value="1"/>
</dbReference>
<evidence type="ECO:0000313" key="7">
    <source>
        <dbReference type="Proteomes" id="UP000054262"/>
    </source>
</evidence>
<dbReference type="InterPro" id="IPR017938">
    <property type="entry name" value="Riboflavin_synthase-like_b-brl"/>
</dbReference>
<keyword evidence="2" id="KW-0479">Metal-binding</keyword>
<dbReference type="CDD" id="cd00207">
    <property type="entry name" value="fer2"/>
    <property type="match status" value="1"/>
</dbReference>
<keyword evidence="7" id="KW-1185">Reference proteome</keyword>
<dbReference type="PROSITE" id="PS00197">
    <property type="entry name" value="2FE2S_FER_1"/>
    <property type="match status" value="1"/>
</dbReference>
<gene>
    <name evidence="6" type="ORF">MB2181_00770</name>
</gene>
<dbReference type="Pfam" id="PF00111">
    <property type="entry name" value="Fer2"/>
    <property type="match status" value="1"/>
</dbReference>
<dbReference type="PRINTS" id="PR00410">
    <property type="entry name" value="PHEHYDRXLASE"/>
</dbReference>
<dbReference type="GO" id="GO:0016491">
    <property type="term" value="F:oxidoreductase activity"/>
    <property type="evidence" value="ECO:0007669"/>
    <property type="project" value="UniProtKB-KW"/>
</dbReference>
<sequence>MVHKVYIHPENISFEIKPSQTVLEAAIAAGINIPFGCRNGGCGSCKGKVISGEVFCEEYQQSAMTHEEKTNGSTLCCQCYVSSDVHLEIKLNKANDPMHESKITPVRVESLTKLNHDVMKMLLKLPGNNALKFTAGQYLEFIMADGSRRAFSIASAPYQELIELHLRLIDGGKFTKFVFEEMQEKSIHRIEAPIGQFYLRESEKPIIFISGGTGFAPIKSVIEDMIHHNNKRTIYLYQGVRSQKDLYMDELCLTWQKEHENIHYIPVFSEPEKNDNQDIRTGFVHQAVVDDFESFEGYQAYSCGAPVVVQTAFKALVEKGLYEEEFFADAFTFAPPKK</sequence>
<dbReference type="GO" id="GO:0051537">
    <property type="term" value="F:2 iron, 2 sulfur cluster binding"/>
    <property type="evidence" value="ECO:0007669"/>
    <property type="project" value="UniProtKB-KW"/>
</dbReference>
<dbReference type="InterPro" id="IPR001433">
    <property type="entry name" value="OxRdtase_FAD/NAD-bd"/>
</dbReference>
<evidence type="ECO:0000259" key="4">
    <source>
        <dbReference type="PROSITE" id="PS51085"/>
    </source>
</evidence>
<dbReference type="AlphaFoldDB" id="A0P4V1"/>
<dbReference type="Gene3D" id="3.40.50.80">
    <property type="entry name" value="Nucleotide-binding domain of ferredoxin-NADP reductase (FNR) module"/>
    <property type="match status" value="1"/>
</dbReference>
<keyword evidence="2" id="KW-0001">2Fe-2S</keyword>
<feature type="domain" description="FAD-binding FR-type" evidence="5">
    <location>
        <begin position="101"/>
        <end position="200"/>
    </location>
</feature>
<comment type="cofactor">
    <cofactor evidence="1">
        <name>FAD</name>
        <dbReference type="ChEBI" id="CHEBI:57692"/>
    </cofactor>
</comment>
<dbReference type="EMBL" id="AAUX01000001">
    <property type="protein sequence ID" value="EAV46561.1"/>
    <property type="molecule type" value="Genomic_DNA"/>
</dbReference>
<comment type="caution">
    <text evidence="6">The sequence shown here is derived from an EMBL/GenBank/DDBJ whole genome shotgun (WGS) entry which is preliminary data.</text>
</comment>
<dbReference type="InterPro" id="IPR008333">
    <property type="entry name" value="Cbr1-like_FAD-bd_dom"/>
</dbReference>
<feature type="domain" description="2Fe-2S ferredoxin-type" evidence="4">
    <location>
        <begin position="3"/>
        <end position="95"/>
    </location>
</feature>
<dbReference type="CDD" id="cd06189">
    <property type="entry name" value="flavin_oxioreductase"/>
    <property type="match status" value="1"/>
</dbReference>
<dbReference type="EC" id="1.17.1.-" evidence="6"/>
<evidence type="ECO:0000259" key="5">
    <source>
        <dbReference type="PROSITE" id="PS51384"/>
    </source>
</evidence>
<dbReference type="SUPFAM" id="SSF52343">
    <property type="entry name" value="Ferredoxin reductase-like, C-terminal NADP-linked domain"/>
    <property type="match status" value="1"/>
</dbReference>
<dbReference type="PROSITE" id="PS51085">
    <property type="entry name" value="2FE2S_FER_2"/>
    <property type="match status" value="1"/>
</dbReference>
<dbReference type="InterPro" id="IPR006058">
    <property type="entry name" value="2Fe2S_fd_BS"/>
</dbReference>
<dbReference type="Proteomes" id="UP000054262">
    <property type="component" value="Unassembled WGS sequence"/>
</dbReference>
<dbReference type="PRINTS" id="PR00371">
    <property type="entry name" value="FPNCR"/>
</dbReference>
<keyword evidence="6" id="KW-0560">Oxidoreductase</keyword>
<dbReference type="InterPro" id="IPR039261">
    <property type="entry name" value="FNR_nucleotide-bd"/>
</dbReference>
<comment type="cofactor">
    <cofactor evidence="3">
        <name>[2Fe-2S] cluster</name>
        <dbReference type="ChEBI" id="CHEBI:190135"/>
    </cofactor>
</comment>
<dbReference type="InterPro" id="IPR017927">
    <property type="entry name" value="FAD-bd_FR_type"/>
</dbReference>
<evidence type="ECO:0000256" key="2">
    <source>
        <dbReference type="ARBA" id="ARBA00022714"/>
    </source>
</evidence>
<dbReference type="InterPro" id="IPR001709">
    <property type="entry name" value="Flavoprot_Pyr_Nucl_cyt_Rdtase"/>
</dbReference>
<reference evidence="6 7" key="1">
    <citation type="submission" date="2006-11" db="EMBL/GenBank/DDBJ databases">
        <authorList>
            <person name="Giovannoni S."/>
            <person name="Vergin K."/>
            <person name="Ferriera S."/>
            <person name="Johnson J."/>
            <person name="Kravitz S."/>
            <person name="Beeson K."/>
            <person name="Sutton G."/>
            <person name="Rogers Y.-H."/>
            <person name="Friedman R."/>
            <person name="Frazier M."/>
            <person name="Venter J.C."/>
        </authorList>
    </citation>
    <scope>NUCLEOTIDE SEQUENCE [LARGE SCALE GENOMIC DNA]</scope>
    <source>
        <strain evidence="6 7">HTCC2181</strain>
    </source>
</reference>
<keyword evidence="2" id="KW-0408">Iron</keyword>
<organism evidence="6 7">
    <name type="scientific">Methylophilales bacterium HTCC2181</name>
    <dbReference type="NCBI Taxonomy" id="383631"/>
    <lineage>
        <taxon>Bacteria</taxon>
        <taxon>Pseudomonadati</taxon>
        <taxon>Pseudomonadota</taxon>
        <taxon>Betaproteobacteria</taxon>
        <taxon>Nitrosomonadales</taxon>
        <taxon>OM43 clade</taxon>
    </lineage>
</organism>
<proteinExistence type="predicted"/>
<accession>A0P4V1</accession>
<dbReference type="OrthoDB" id="9806195at2"/>
<evidence type="ECO:0000256" key="3">
    <source>
        <dbReference type="ARBA" id="ARBA00034078"/>
    </source>
</evidence>
<protein>
    <submittedName>
        <fullName evidence="6">CDP-6-deoxy-delta-3,4-glucoseen reductase</fullName>
        <ecNumber evidence="6">1.17.1.-</ecNumber>
    </submittedName>
</protein>
<dbReference type="Gene3D" id="2.40.30.10">
    <property type="entry name" value="Translation factors"/>
    <property type="match status" value="1"/>
</dbReference>
<keyword evidence="2" id="KW-0411">Iron-sulfur</keyword>
<dbReference type="InterPro" id="IPR036010">
    <property type="entry name" value="2Fe-2S_ferredoxin-like_sf"/>
</dbReference>
<dbReference type="Pfam" id="PF00175">
    <property type="entry name" value="NAD_binding_1"/>
    <property type="match status" value="1"/>
</dbReference>